<dbReference type="PROSITE" id="PS51918">
    <property type="entry name" value="RADICAL_SAM"/>
    <property type="match status" value="1"/>
</dbReference>
<name>A0A3G1KNG2_FORW1</name>
<keyword evidence="1" id="KW-0949">S-adenosyl-L-methionine</keyword>
<dbReference type="InterPro" id="IPR034505">
    <property type="entry name" value="Coproporphyrinogen-III_oxidase"/>
</dbReference>
<dbReference type="EMBL" id="CP017634">
    <property type="protein sequence ID" value="ATW23966.1"/>
    <property type="molecule type" value="Genomic_DNA"/>
</dbReference>
<dbReference type="CDD" id="cd01335">
    <property type="entry name" value="Radical_SAM"/>
    <property type="match status" value="1"/>
</dbReference>
<evidence type="ECO:0000259" key="5">
    <source>
        <dbReference type="PROSITE" id="PS51918"/>
    </source>
</evidence>
<dbReference type="GO" id="GO:0003824">
    <property type="term" value="F:catalytic activity"/>
    <property type="evidence" value="ECO:0007669"/>
    <property type="project" value="InterPro"/>
</dbReference>
<feature type="domain" description="Radical SAM core" evidence="5">
    <location>
        <begin position="159"/>
        <end position="393"/>
    </location>
</feature>
<dbReference type="SFLD" id="SFLDG01065">
    <property type="entry name" value="anaerobic_coproporphyrinogen-I"/>
    <property type="match status" value="1"/>
</dbReference>
<accession>A0A3G1KNG2</accession>
<evidence type="ECO:0000313" key="6">
    <source>
        <dbReference type="EMBL" id="ATW23966.1"/>
    </source>
</evidence>
<dbReference type="RefSeq" id="WP_148133138.1">
    <property type="nucleotide sequence ID" value="NZ_CP017634.1"/>
</dbReference>
<dbReference type="GO" id="GO:0051539">
    <property type="term" value="F:4 iron, 4 sulfur cluster binding"/>
    <property type="evidence" value="ECO:0007669"/>
    <property type="project" value="TreeGrafter"/>
</dbReference>
<dbReference type="Proteomes" id="UP000323521">
    <property type="component" value="Chromosome"/>
</dbReference>
<dbReference type="SMART" id="SM00729">
    <property type="entry name" value="Elp3"/>
    <property type="match status" value="1"/>
</dbReference>
<dbReference type="SUPFAM" id="SSF102114">
    <property type="entry name" value="Radical SAM enzymes"/>
    <property type="match status" value="1"/>
</dbReference>
<dbReference type="GO" id="GO:0005737">
    <property type="term" value="C:cytoplasm"/>
    <property type="evidence" value="ECO:0007669"/>
    <property type="project" value="TreeGrafter"/>
</dbReference>
<organism evidence="6 7">
    <name type="scientific">Formimonas warabiya</name>
    <dbReference type="NCBI Taxonomy" id="1761012"/>
    <lineage>
        <taxon>Bacteria</taxon>
        <taxon>Bacillati</taxon>
        <taxon>Bacillota</taxon>
        <taxon>Clostridia</taxon>
        <taxon>Eubacteriales</taxon>
        <taxon>Peptococcaceae</taxon>
        <taxon>Candidatus Formimonas</taxon>
    </lineage>
</organism>
<gene>
    <name evidence="6" type="ORF">DCMF_03420</name>
</gene>
<dbReference type="InterPro" id="IPR013785">
    <property type="entry name" value="Aldolase_TIM"/>
</dbReference>
<dbReference type="InterPro" id="IPR006638">
    <property type="entry name" value="Elp3/MiaA/NifB-like_rSAM"/>
</dbReference>
<dbReference type="GO" id="GO:0046872">
    <property type="term" value="F:metal ion binding"/>
    <property type="evidence" value="ECO:0007669"/>
    <property type="project" value="UniProtKB-KW"/>
</dbReference>
<dbReference type="Pfam" id="PF04055">
    <property type="entry name" value="Radical_SAM"/>
    <property type="match status" value="1"/>
</dbReference>
<keyword evidence="3" id="KW-0408">Iron</keyword>
<dbReference type="GO" id="GO:0006779">
    <property type="term" value="P:porphyrin-containing compound biosynthetic process"/>
    <property type="evidence" value="ECO:0007669"/>
    <property type="project" value="TreeGrafter"/>
</dbReference>
<dbReference type="SFLD" id="SFLDG01082">
    <property type="entry name" value="B12-binding_domain_containing"/>
    <property type="match status" value="1"/>
</dbReference>
<proteinExistence type="predicted"/>
<dbReference type="AlphaFoldDB" id="A0A3G1KNG2"/>
<dbReference type="Gene3D" id="3.20.20.70">
    <property type="entry name" value="Aldolase class I"/>
    <property type="match status" value="1"/>
</dbReference>
<evidence type="ECO:0000256" key="4">
    <source>
        <dbReference type="ARBA" id="ARBA00023014"/>
    </source>
</evidence>
<evidence type="ECO:0000256" key="3">
    <source>
        <dbReference type="ARBA" id="ARBA00023004"/>
    </source>
</evidence>
<dbReference type="SFLD" id="SFLDS00029">
    <property type="entry name" value="Radical_SAM"/>
    <property type="match status" value="1"/>
</dbReference>
<sequence>MNINLLSNRPELIRAVEEVVRIYYPGVKISGEDPQFTIDLAVEAAPRIKIAGTLNHREGTRKFCLEEEFTGDEEHGNQLRRLARVVVYRLLAQEKDKTGSPWGILTGIRPTKIVHRWMDKDWTPDDIKEKLVHRYLLDPEKAELLVQVANVQRPFLPMKERSDQVSVYLGIPFCPSRCTYCSFSAEPLKKVLHLVHPYLDALKWEIEQIGSALKTWGVDVQTVYVGGGTPTCLDEKEFDHFLHAIAKSFPLRNLNEFTVEAGRPDTLNQEKLWIMKERGVSRVSINPQTMHQETLDRVGRKHTVGQVLESCFQAAELGFLINMDLILGLPGETCAQVEETFRRIGEVKPDNLTVHTLALKKKAPMNKEKEAYLRTSNLEVEKMIALSRNWSERMGMVPYYLYRQKNILGKLENTGYCLPGKECLYNIHIMEERQTVLGLGVGAGSKFVSRDLQFLTADYNPKDIACYLERIEETVKKKIDKLATIV</sequence>
<dbReference type="InterPro" id="IPR007197">
    <property type="entry name" value="rSAM"/>
</dbReference>
<dbReference type="PANTHER" id="PTHR13932">
    <property type="entry name" value="COPROPORPHYRINIGEN III OXIDASE"/>
    <property type="match status" value="1"/>
</dbReference>
<dbReference type="InterPro" id="IPR058240">
    <property type="entry name" value="rSAM_sf"/>
</dbReference>
<keyword evidence="4" id="KW-0411">Iron-sulfur</keyword>
<dbReference type="NCBIfam" id="TIGR03994">
    <property type="entry name" value="rSAM_HemZ"/>
    <property type="match status" value="1"/>
</dbReference>
<dbReference type="SFLD" id="SFLDF00310">
    <property type="entry name" value="oxygen-independent_coproporphy"/>
    <property type="match status" value="1"/>
</dbReference>
<dbReference type="KEGG" id="fwa:DCMF_03420"/>
<keyword evidence="2" id="KW-0479">Metal-binding</keyword>
<protein>
    <submittedName>
        <fullName evidence="6">Coproporphyrinogen dehydrogenase HemZ</fullName>
    </submittedName>
</protein>
<evidence type="ECO:0000256" key="1">
    <source>
        <dbReference type="ARBA" id="ARBA00022691"/>
    </source>
</evidence>
<dbReference type="PANTHER" id="PTHR13932:SF1">
    <property type="entry name" value="OXYGEN-INDEPENDENT COPROPORPHYRINOGEN-III OXIDASE-LIKE PROTEIN HEMZ"/>
    <property type="match status" value="1"/>
</dbReference>
<evidence type="ECO:0000313" key="7">
    <source>
        <dbReference type="Proteomes" id="UP000323521"/>
    </source>
</evidence>
<keyword evidence="7" id="KW-1185">Reference proteome</keyword>
<reference evidence="6 7" key="1">
    <citation type="submission" date="2016-10" db="EMBL/GenBank/DDBJ databases">
        <title>Complete Genome Sequence of Peptococcaceae strain DCMF.</title>
        <authorList>
            <person name="Edwards R.J."/>
            <person name="Holland S.I."/>
            <person name="Deshpande N.P."/>
            <person name="Wong Y.K."/>
            <person name="Ertan H."/>
            <person name="Manefield M."/>
            <person name="Russell T.L."/>
            <person name="Lee M.J."/>
        </authorList>
    </citation>
    <scope>NUCLEOTIDE SEQUENCE [LARGE SCALE GENOMIC DNA]</scope>
    <source>
        <strain evidence="6 7">DCMF</strain>
    </source>
</reference>
<dbReference type="InterPro" id="IPR023995">
    <property type="entry name" value="HemZ"/>
</dbReference>
<evidence type="ECO:0000256" key="2">
    <source>
        <dbReference type="ARBA" id="ARBA00022723"/>
    </source>
</evidence>
<dbReference type="OrthoDB" id="9808022at2"/>